<dbReference type="Gene3D" id="2.60.120.1440">
    <property type="match status" value="1"/>
</dbReference>
<sequence>MKHSGQVLTPDQERARGALGALATSPADPVFRARTRDAFVTGALGAPGRAGARLHGVSGRRALAGSAWRWAAFPAAAAALFLIVGLINRGPGWRISASRGAGIAVIDGRPVPMNHTEDLARWIRPGARIRVPEASELELVSPRQIAMELTPGTDATVPQTPGRWYGRRVSAEVLAGEVRLMTGPRFEGARLSITTPAARVEVTGTTLAVICDPEGTCVCVLEGKVGVGGRDGPMETVKQGRRRFMFNDGRAEAAEIRPTELVQLGELRERKHALLERAGN</sequence>
<proteinExistence type="predicted"/>
<dbReference type="Proteomes" id="UP000320184">
    <property type="component" value="Unassembled WGS sequence"/>
</dbReference>
<evidence type="ECO:0000313" key="2">
    <source>
        <dbReference type="EMBL" id="TMQ48120.1"/>
    </source>
</evidence>
<dbReference type="EMBL" id="VBOT01000154">
    <property type="protein sequence ID" value="TMQ48120.1"/>
    <property type="molecule type" value="Genomic_DNA"/>
</dbReference>
<gene>
    <name evidence="2" type="ORF">E6K73_12655</name>
</gene>
<reference evidence="2 3" key="1">
    <citation type="journal article" date="2019" name="Nat. Microbiol.">
        <title>Mediterranean grassland soil C-N compound turnover is dependent on rainfall and depth, and is mediated by genomically divergent microorganisms.</title>
        <authorList>
            <person name="Diamond S."/>
            <person name="Andeer P.F."/>
            <person name="Li Z."/>
            <person name="Crits-Christoph A."/>
            <person name="Burstein D."/>
            <person name="Anantharaman K."/>
            <person name="Lane K.R."/>
            <person name="Thomas B.C."/>
            <person name="Pan C."/>
            <person name="Northen T.R."/>
            <person name="Banfield J.F."/>
        </authorList>
    </citation>
    <scope>NUCLEOTIDE SEQUENCE [LARGE SCALE GENOMIC DNA]</scope>
    <source>
        <strain evidence="2">WS_3</strain>
    </source>
</reference>
<evidence type="ECO:0000259" key="1">
    <source>
        <dbReference type="Pfam" id="PF04773"/>
    </source>
</evidence>
<feature type="domain" description="FecR protein" evidence="1">
    <location>
        <begin position="128"/>
        <end position="225"/>
    </location>
</feature>
<protein>
    <submittedName>
        <fullName evidence="2">FecR domain-containing protein</fullName>
    </submittedName>
</protein>
<accession>A0A538S9Q9</accession>
<dbReference type="InterPro" id="IPR006860">
    <property type="entry name" value="FecR"/>
</dbReference>
<dbReference type="AlphaFoldDB" id="A0A538S9Q9"/>
<name>A0A538S9Q9_UNCEI</name>
<comment type="caution">
    <text evidence="2">The sequence shown here is derived from an EMBL/GenBank/DDBJ whole genome shotgun (WGS) entry which is preliminary data.</text>
</comment>
<organism evidence="2 3">
    <name type="scientific">Eiseniibacteriota bacterium</name>
    <dbReference type="NCBI Taxonomy" id="2212470"/>
    <lineage>
        <taxon>Bacteria</taxon>
        <taxon>Candidatus Eiseniibacteriota</taxon>
    </lineage>
</organism>
<dbReference type="Pfam" id="PF04773">
    <property type="entry name" value="FecR"/>
    <property type="match status" value="1"/>
</dbReference>
<evidence type="ECO:0000313" key="3">
    <source>
        <dbReference type="Proteomes" id="UP000320184"/>
    </source>
</evidence>